<sequence length="136" mass="14289">MSSARPLPTVIGPTENALRALLARALSSTLIPGYSAWVVINAVSAAGPGNTWRERTADGLKANPDDLEAVLDELRSAGLVDGEVLTARGADELTAARAAVTEATRGLLEGIDEAQQETTRQVLDAIRRKAEELLSA</sequence>
<dbReference type="OrthoDB" id="5193501at2"/>
<dbReference type="RefSeq" id="WP_094364157.1">
    <property type="nucleotide sequence ID" value="NZ_NMVQ01000020.1"/>
</dbReference>
<name>A0A255H1H7_9ACTN</name>
<proteinExistence type="predicted"/>
<organism evidence="1 2">
    <name type="scientific">Enemella dayhoffiae</name>
    <dbReference type="NCBI Taxonomy" id="2016507"/>
    <lineage>
        <taxon>Bacteria</taxon>
        <taxon>Bacillati</taxon>
        <taxon>Actinomycetota</taxon>
        <taxon>Actinomycetes</taxon>
        <taxon>Propionibacteriales</taxon>
        <taxon>Propionibacteriaceae</taxon>
        <taxon>Enemella</taxon>
    </lineage>
</organism>
<evidence type="ECO:0008006" key="3">
    <source>
        <dbReference type="Google" id="ProtNLM"/>
    </source>
</evidence>
<dbReference type="Proteomes" id="UP000216311">
    <property type="component" value="Unassembled WGS sequence"/>
</dbReference>
<gene>
    <name evidence="1" type="ORF">CGZ93_10815</name>
</gene>
<comment type="caution">
    <text evidence="1">The sequence shown here is derived from an EMBL/GenBank/DDBJ whole genome shotgun (WGS) entry which is preliminary data.</text>
</comment>
<evidence type="ECO:0000313" key="1">
    <source>
        <dbReference type="EMBL" id="OYO21163.1"/>
    </source>
</evidence>
<dbReference type="AlphaFoldDB" id="A0A255H1H7"/>
<reference evidence="1 2" key="1">
    <citation type="submission" date="2017-07" db="EMBL/GenBank/DDBJ databases">
        <title>Draft whole genome sequences of clinical Proprionibacteriaceae strains.</title>
        <authorList>
            <person name="Bernier A.-M."/>
            <person name="Bernard K."/>
            <person name="Domingo M.-C."/>
        </authorList>
    </citation>
    <scope>NUCLEOTIDE SEQUENCE [LARGE SCALE GENOMIC DNA]</scope>
    <source>
        <strain evidence="1 2">NML 130396</strain>
    </source>
</reference>
<dbReference type="EMBL" id="NMVQ01000020">
    <property type="protein sequence ID" value="OYO21163.1"/>
    <property type="molecule type" value="Genomic_DNA"/>
</dbReference>
<accession>A0A255H1H7</accession>
<evidence type="ECO:0000313" key="2">
    <source>
        <dbReference type="Proteomes" id="UP000216311"/>
    </source>
</evidence>
<dbReference type="InterPro" id="IPR036388">
    <property type="entry name" value="WH-like_DNA-bd_sf"/>
</dbReference>
<protein>
    <recommendedName>
        <fullName evidence="3">MarR family transcriptional regulator</fullName>
    </recommendedName>
</protein>
<keyword evidence="2" id="KW-1185">Reference proteome</keyword>
<dbReference type="Gene3D" id="1.10.10.10">
    <property type="entry name" value="Winged helix-like DNA-binding domain superfamily/Winged helix DNA-binding domain"/>
    <property type="match status" value="1"/>
</dbReference>